<dbReference type="InterPro" id="IPR051604">
    <property type="entry name" value="Ergot_Alk_Oxidoreductase"/>
</dbReference>
<gene>
    <name evidence="2" type="ORF">ACFSYJ_17105</name>
</gene>
<dbReference type="SUPFAM" id="SSF51735">
    <property type="entry name" value="NAD(P)-binding Rossmann-fold domains"/>
    <property type="match status" value="1"/>
</dbReference>
<proteinExistence type="predicted"/>
<dbReference type="PANTHER" id="PTHR43162:SF1">
    <property type="entry name" value="PRESTALK A DIFFERENTIATION PROTEIN A"/>
    <property type="match status" value="1"/>
</dbReference>
<keyword evidence="3" id="KW-1185">Reference proteome</keyword>
<dbReference type="Pfam" id="PF13460">
    <property type="entry name" value="NAD_binding_10"/>
    <property type="match status" value="1"/>
</dbReference>
<dbReference type="Gene3D" id="3.90.25.10">
    <property type="entry name" value="UDP-galactose 4-epimerase, domain 1"/>
    <property type="match status" value="1"/>
</dbReference>
<evidence type="ECO:0000313" key="3">
    <source>
        <dbReference type="Proteomes" id="UP001597419"/>
    </source>
</evidence>
<accession>A0ABW5GGI6</accession>
<reference evidence="3" key="1">
    <citation type="journal article" date="2019" name="Int. J. Syst. Evol. Microbiol.">
        <title>The Global Catalogue of Microorganisms (GCM) 10K type strain sequencing project: providing services to taxonomists for standard genome sequencing and annotation.</title>
        <authorList>
            <consortium name="The Broad Institute Genomics Platform"/>
            <consortium name="The Broad Institute Genome Sequencing Center for Infectious Disease"/>
            <person name="Wu L."/>
            <person name="Ma J."/>
        </authorList>
    </citation>
    <scope>NUCLEOTIDE SEQUENCE [LARGE SCALE GENOMIC DNA]</scope>
    <source>
        <strain evidence="3">CGMCC 4.7643</strain>
    </source>
</reference>
<dbReference type="Proteomes" id="UP001597419">
    <property type="component" value="Unassembled WGS sequence"/>
</dbReference>
<dbReference type="RefSeq" id="WP_345397927.1">
    <property type="nucleotide sequence ID" value="NZ_BAABHG010000009.1"/>
</dbReference>
<dbReference type="InterPro" id="IPR016040">
    <property type="entry name" value="NAD(P)-bd_dom"/>
</dbReference>
<dbReference type="PANTHER" id="PTHR43162">
    <property type="match status" value="1"/>
</dbReference>
<protein>
    <submittedName>
        <fullName evidence="2">NAD(P)H-binding protein</fullName>
    </submittedName>
</protein>
<organism evidence="2 3">
    <name type="scientific">Amycolatopsis samaneae</name>
    <dbReference type="NCBI Taxonomy" id="664691"/>
    <lineage>
        <taxon>Bacteria</taxon>
        <taxon>Bacillati</taxon>
        <taxon>Actinomycetota</taxon>
        <taxon>Actinomycetes</taxon>
        <taxon>Pseudonocardiales</taxon>
        <taxon>Pseudonocardiaceae</taxon>
        <taxon>Amycolatopsis</taxon>
    </lineage>
</organism>
<name>A0ABW5GGI6_9PSEU</name>
<dbReference type="InterPro" id="IPR036291">
    <property type="entry name" value="NAD(P)-bd_dom_sf"/>
</dbReference>
<dbReference type="EMBL" id="JBHUKU010000008">
    <property type="protein sequence ID" value="MFD2460330.1"/>
    <property type="molecule type" value="Genomic_DNA"/>
</dbReference>
<comment type="caution">
    <text evidence="2">The sequence shown here is derived from an EMBL/GenBank/DDBJ whole genome shotgun (WGS) entry which is preliminary data.</text>
</comment>
<evidence type="ECO:0000313" key="2">
    <source>
        <dbReference type="EMBL" id="MFD2460330.1"/>
    </source>
</evidence>
<sequence length="268" mass="28321">MTILVTGATANIGRKVVDQLLGMGASGIRALTSNPRKAALPDGVEVAKGYLRKVETLPAALEGVDRLYLAPTPDTVVEVLKLARAAGVRHVVALSGEPEGWWGDVTRAVDASGLARTHLWPADFMENSTMWAEQLRRTGAIREPYPDTASAPIAMDDIARVAATALLEDGHAGKAYPLGGPEKLTRAELVRQLGVALGREIPFLTVSPEETVEAMKPTMGEAAAWYVESVLGGFTEDPVLPTGSVEEITGRPGTTFAAWAAAHTADFA</sequence>
<dbReference type="Gene3D" id="3.40.50.720">
    <property type="entry name" value="NAD(P)-binding Rossmann-like Domain"/>
    <property type="match status" value="1"/>
</dbReference>
<evidence type="ECO:0000259" key="1">
    <source>
        <dbReference type="Pfam" id="PF13460"/>
    </source>
</evidence>
<feature type="domain" description="NAD(P)-binding" evidence="1">
    <location>
        <begin position="7"/>
        <end position="96"/>
    </location>
</feature>